<accession>A0A485NQG5</accession>
<sequence length="121" mass="13216">SALVILLVLPFLDPKRSMASLISTLSYTLPKATCLGTIFIGSSICHGQGARTRVLQDEILIIKFLPIGRLATRALRVCEVTTLAHKSQNNPVKAGSFITRSFLPSARCTKVLCRLWNFGNS</sequence>
<evidence type="ECO:0000313" key="2">
    <source>
        <dbReference type="EMBL" id="VFV33856.1"/>
    </source>
</evidence>
<dbReference type="EMBL" id="CAAGRJ010018713">
    <property type="protein sequence ID" value="VFV33856.1"/>
    <property type="molecule type" value="Genomic_DNA"/>
</dbReference>
<evidence type="ECO:0000256" key="1">
    <source>
        <dbReference type="SAM" id="SignalP"/>
    </source>
</evidence>
<proteinExistence type="predicted"/>
<feature type="chain" id="PRO_5019768686" evidence="1">
    <location>
        <begin position="20"/>
        <end position="121"/>
    </location>
</feature>
<evidence type="ECO:0000313" key="3">
    <source>
        <dbReference type="Proteomes" id="UP000386466"/>
    </source>
</evidence>
<name>A0A485NQG5_LYNPA</name>
<protein>
    <submittedName>
        <fullName evidence="2">Uncharacterized protein</fullName>
    </submittedName>
</protein>
<feature type="signal peptide" evidence="1">
    <location>
        <begin position="1"/>
        <end position="19"/>
    </location>
</feature>
<keyword evidence="1" id="KW-0732">Signal</keyword>
<reference evidence="2 3" key="1">
    <citation type="submission" date="2019-01" db="EMBL/GenBank/DDBJ databases">
        <authorList>
            <person name="Alioto T."/>
            <person name="Alioto T."/>
        </authorList>
    </citation>
    <scope>NUCLEOTIDE SEQUENCE [LARGE SCALE GENOMIC DNA]</scope>
</reference>
<dbReference type="Proteomes" id="UP000386466">
    <property type="component" value="Unassembled WGS sequence"/>
</dbReference>
<organism evidence="2 3">
    <name type="scientific">Lynx pardinus</name>
    <name type="common">Iberian lynx</name>
    <name type="synonym">Felis pardina</name>
    <dbReference type="NCBI Taxonomy" id="191816"/>
    <lineage>
        <taxon>Eukaryota</taxon>
        <taxon>Metazoa</taxon>
        <taxon>Chordata</taxon>
        <taxon>Craniata</taxon>
        <taxon>Vertebrata</taxon>
        <taxon>Euteleostomi</taxon>
        <taxon>Mammalia</taxon>
        <taxon>Eutheria</taxon>
        <taxon>Laurasiatheria</taxon>
        <taxon>Carnivora</taxon>
        <taxon>Feliformia</taxon>
        <taxon>Felidae</taxon>
        <taxon>Felinae</taxon>
        <taxon>Lynx</taxon>
    </lineage>
</organism>
<feature type="non-terminal residue" evidence="2">
    <location>
        <position position="1"/>
    </location>
</feature>
<gene>
    <name evidence="2" type="ORF">LYPA_23C022516</name>
</gene>
<dbReference type="AlphaFoldDB" id="A0A485NQG5"/>
<keyword evidence="3" id="KW-1185">Reference proteome</keyword>